<organism evidence="2 3">
    <name type="scientific">Globodera pallida</name>
    <name type="common">Potato cyst nematode worm</name>
    <name type="synonym">Heterodera pallida</name>
    <dbReference type="NCBI Taxonomy" id="36090"/>
    <lineage>
        <taxon>Eukaryota</taxon>
        <taxon>Metazoa</taxon>
        <taxon>Ecdysozoa</taxon>
        <taxon>Nematoda</taxon>
        <taxon>Chromadorea</taxon>
        <taxon>Rhabditida</taxon>
        <taxon>Tylenchina</taxon>
        <taxon>Tylenchomorpha</taxon>
        <taxon>Tylenchoidea</taxon>
        <taxon>Heteroderidae</taxon>
        <taxon>Heteroderinae</taxon>
        <taxon>Globodera</taxon>
    </lineage>
</organism>
<protein>
    <submittedName>
        <fullName evidence="3">Uncharacterized protein</fullName>
    </submittedName>
</protein>
<keyword evidence="1" id="KW-0812">Transmembrane</keyword>
<dbReference type="Proteomes" id="UP000050741">
    <property type="component" value="Unassembled WGS sequence"/>
</dbReference>
<name>A0A183BLD4_GLOPA</name>
<feature type="transmembrane region" description="Helical" evidence="1">
    <location>
        <begin position="60"/>
        <end position="86"/>
    </location>
</feature>
<keyword evidence="2" id="KW-1185">Reference proteome</keyword>
<proteinExistence type="predicted"/>
<dbReference type="WBParaSite" id="GPLIN_000141900">
    <property type="protein sequence ID" value="GPLIN_000141900"/>
    <property type="gene ID" value="GPLIN_000141900"/>
</dbReference>
<dbReference type="AlphaFoldDB" id="A0A183BLD4"/>
<evidence type="ECO:0000313" key="3">
    <source>
        <dbReference type="WBParaSite" id="GPLIN_000141900"/>
    </source>
</evidence>
<evidence type="ECO:0000313" key="2">
    <source>
        <dbReference type="Proteomes" id="UP000050741"/>
    </source>
</evidence>
<reference evidence="3" key="3">
    <citation type="submission" date="2016-06" db="UniProtKB">
        <authorList>
            <consortium name="WormBaseParasite"/>
        </authorList>
    </citation>
    <scope>IDENTIFICATION</scope>
</reference>
<reference evidence="2" key="2">
    <citation type="submission" date="2014-05" db="EMBL/GenBank/DDBJ databases">
        <title>The genome and life-stage specific transcriptomes of Globodera pallida elucidate key aspects of plant parasitism by a cyst nematode.</title>
        <authorList>
            <person name="Cotton J.A."/>
            <person name="Lilley C.J."/>
            <person name="Jones L.M."/>
            <person name="Kikuchi T."/>
            <person name="Reid A.J."/>
            <person name="Thorpe P."/>
            <person name="Tsai I.J."/>
            <person name="Beasley H."/>
            <person name="Blok V."/>
            <person name="Cock P.J.A."/>
            <person name="Van den Akker S.E."/>
            <person name="Holroyd N."/>
            <person name="Hunt M."/>
            <person name="Mantelin S."/>
            <person name="Naghra H."/>
            <person name="Pain A."/>
            <person name="Palomares-Rius J.E."/>
            <person name="Zarowiecki M."/>
            <person name="Berriman M."/>
            <person name="Jones J.T."/>
            <person name="Urwin P.E."/>
        </authorList>
    </citation>
    <scope>NUCLEOTIDE SEQUENCE [LARGE SCALE GENOMIC DNA]</scope>
    <source>
        <strain evidence="2">Lindley</strain>
    </source>
</reference>
<accession>A0A183BLD4</accession>
<reference evidence="2" key="1">
    <citation type="submission" date="2013-12" db="EMBL/GenBank/DDBJ databases">
        <authorList>
            <person name="Aslett M."/>
        </authorList>
    </citation>
    <scope>NUCLEOTIDE SEQUENCE [LARGE SCALE GENOMIC DNA]</scope>
    <source>
        <strain evidence="2">Lindley</strain>
    </source>
</reference>
<sequence length="97" mass="10524">MSSVHVVEASRISSKYFSMERTSLPIRSTWESSRMAVSQTGRVKSGWTSSSVAPRALLRVFNAALILPLNGAGHCCFVALLLAIAAQQPYLRTGVKN</sequence>
<keyword evidence="1" id="KW-1133">Transmembrane helix</keyword>
<evidence type="ECO:0000256" key="1">
    <source>
        <dbReference type="SAM" id="Phobius"/>
    </source>
</evidence>
<keyword evidence="1" id="KW-0472">Membrane</keyword>